<feature type="transmembrane region" description="Helical" evidence="1">
    <location>
        <begin position="9"/>
        <end position="29"/>
    </location>
</feature>
<name>A0ABT7XV06_9NEIS</name>
<evidence type="ECO:0000313" key="3">
    <source>
        <dbReference type="Proteomes" id="UP001168540"/>
    </source>
</evidence>
<feature type="transmembrane region" description="Helical" evidence="1">
    <location>
        <begin position="95"/>
        <end position="116"/>
    </location>
</feature>
<dbReference type="EMBL" id="JAUEDK010000074">
    <property type="protein sequence ID" value="MDN0077560.1"/>
    <property type="molecule type" value="Genomic_DNA"/>
</dbReference>
<dbReference type="InterPro" id="IPR021218">
    <property type="entry name" value="DUF2784"/>
</dbReference>
<protein>
    <submittedName>
        <fullName evidence="2">DUF2784 domain-containing protein</fullName>
    </submittedName>
</protein>
<dbReference type="RefSeq" id="WP_289832191.1">
    <property type="nucleotide sequence ID" value="NZ_JAUEDK010000074.1"/>
</dbReference>
<comment type="caution">
    <text evidence="2">The sequence shown here is derived from an EMBL/GenBank/DDBJ whole genome shotgun (WGS) entry which is preliminary data.</text>
</comment>
<organism evidence="2 3">
    <name type="scientific">Crenobacter oryzisoli</name>
    <dbReference type="NCBI Taxonomy" id="3056844"/>
    <lineage>
        <taxon>Bacteria</taxon>
        <taxon>Pseudomonadati</taxon>
        <taxon>Pseudomonadota</taxon>
        <taxon>Betaproteobacteria</taxon>
        <taxon>Neisseriales</taxon>
        <taxon>Neisseriaceae</taxon>
        <taxon>Crenobacter</taxon>
    </lineage>
</organism>
<dbReference type="Proteomes" id="UP001168540">
    <property type="component" value="Unassembled WGS sequence"/>
</dbReference>
<sequence length="124" mass="13863">MVEHIAADVVVLIHFFFVLFVVLGGFLVLRWPWLAWLHLPAVIWGAVLELFGLICPLTPLEQALRQSAGETPYRGSFIAHYILQLLYPAGLTRSIQLVLGAVVLLVNGAIYGLLLYRRAKRARA</sequence>
<dbReference type="Pfam" id="PF10861">
    <property type="entry name" value="DUF2784"/>
    <property type="match status" value="1"/>
</dbReference>
<evidence type="ECO:0000256" key="1">
    <source>
        <dbReference type="SAM" id="Phobius"/>
    </source>
</evidence>
<proteinExistence type="predicted"/>
<feature type="transmembrane region" description="Helical" evidence="1">
    <location>
        <begin position="41"/>
        <end position="60"/>
    </location>
</feature>
<evidence type="ECO:0000313" key="2">
    <source>
        <dbReference type="EMBL" id="MDN0077560.1"/>
    </source>
</evidence>
<keyword evidence="1" id="KW-0472">Membrane</keyword>
<keyword evidence="1" id="KW-1133">Transmembrane helix</keyword>
<accession>A0ABT7XV06</accession>
<keyword evidence="3" id="KW-1185">Reference proteome</keyword>
<gene>
    <name evidence="2" type="ORF">QU481_22320</name>
</gene>
<keyword evidence="1" id="KW-0812">Transmembrane</keyword>
<reference evidence="2" key="1">
    <citation type="submission" date="2023-06" db="EMBL/GenBank/DDBJ databases">
        <authorList>
            <person name="Zhang S."/>
        </authorList>
    </citation>
    <scope>NUCLEOTIDE SEQUENCE</scope>
    <source>
        <strain evidence="2">SG2303</strain>
    </source>
</reference>